<dbReference type="InParanoid" id="E4X2U1"/>
<dbReference type="AlphaFoldDB" id="E4X2U1"/>
<keyword evidence="1" id="KW-0472">Membrane</keyword>
<dbReference type="EMBL" id="FN653023">
    <property type="protein sequence ID" value="CBY17944.1"/>
    <property type="molecule type" value="Genomic_DNA"/>
</dbReference>
<evidence type="ECO:0000313" key="2">
    <source>
        <dbReference type="EMBL" id="CBY17944.1"/>
    </source>
</evidence>
<proteinExistence type="predicted"/>
<evidence type="ECO:0000313" key="3">
    <source>
        <dbReference type="Proteomes" id="UP000001307"/>
    </source>
</evidence>
<protein>
    <submittedName>
        <fullName evidence="2">Uncharacterized protein</fullName>
    </submittedName>
</protein>
<name>E4X2U1_OIKDI</name>
<feature type="transmembrane region" description="Helical" evidence="1">
    <location>
        <begin position="15"/>
        <end position="33"/>
    </location>
</feature>
<reference evidence="2" key="1">
    <citation type="journal article" date="2010" name="Science">
        <title>Plasticity of animal genome architecture unmasked by rapid evolution of a pelagic tunicate.</title>
        <authorList>
            <person name="Denoeud F."/>
            <person name="Henriet S."/>
            <person name="Mungpakdee S."/>
            <person name="Aury J.M."/>
            <person name="Da Silva C."/>
            <person name="Brinkmann H."/>
            <person name="Mikhaleva J."/>
            <person name="Olsen L.C."/>
            <person name="Jubin C."/>
            <person name="Canestro C."/>
            <person name="Bouquet J.M."/>
            <person name="Danks G."/>
            <person name="Poulain J."/>
            <person name="Campsteijn C."/>
            <person name="Adamski M."/>
            <person name="Cross I."/>
            <person name="Yadetie F."/>
            <person name="Muffato M."/>
            <person name="Louis A."/>
            <person name="Butcher S."/>
            <person name="Tsagkogeorga G."/>
            <person name="Konrad A."/>
            <person name="Singh S."/>
            <person name="Jensen M.F."/>
            <person name="Cong E.H."/>
            <person name="Eikeseth-Otteraa H."/>
            <person name="Noel B."/>
            <person name="Anthouard V."/>
            <person name="Porcel B.M."/>
            <person name="Kachouri-Lafond R."/>
            <person name="Nishino A."/>
            <person name="Ugolini M."/>
            <person name="Chourrout P."/>
            <person name="Nishida H."/>
            <person name="Aasland R."/>
            <person name="Huzurbazar S."/>
            <person name="Westhof E."/>
            <person name="Delsuc F."/>
            <person name="Lehrach H."/>
            <person name="Reinhardt R."/>
            <person name="Weissenbach J."/>
            <person name="Roy S.W."/>
            <person name="Artiguenave F."/>
            <person name="Postlethwait J.H."/>
            <person name="Manak J.R."/>
            <person name="Thompson E.M."/>
            <person name="Jaillon O."/>
            <person name="Du Pasquier L."/>
            <person name="Boudinot P."/>
            <person name="Liberles D.A."/>
            <person name="Volff J.N."/>
            <person name="Philippe H."/>
            <person name="Lenhard B."/>
            <person name="Roest Crollius H."/>
            <person name="Wincker P."/>
            <person name="Chourrout D."/>
        </authorList>
    </citation>
    <scope>NUCLEOTIDE SEQUENCE [LARGE SCALE GENOMIC DNA]</scope>
</reference>
<dbReference type="Proteomes" id="UP000001307">
    <property type="component" value="Unassembled WGS sequence"/>
</dbReference>
<keyword evidence="3" id="KW-1185">Reference proteome</keyword>
<keyword evidence="1" id="KW-0812">Transmembrane</keyword>
<gene>
    <name evidence="2" type="ORF">GSOID_T00017573001</name>
</gene>
<sequence>MIESGANLKYLSPCLVPILYSTFLQLSFFSLLLRRADEFQLQNLSVKSIKNMSNEAAEFAMSKWRKLVDQLEAQSTRTKANSKKRLTNRGPFVYVDRRRYVEVQSFELLQGKTVP</sequence>
<organism evidence="2">
    <name type="scientific">Oikopleura dioica</name>
    <name type="common">Tunicate</name>
    <dbReference type="NCBI Taxonomy" id="34765"/>
    <lineage>
        <taxon>Eukaryota</taxon>
        <taxon>Metazoa</taxon>
        <taxon>Chordata</taxon>
        <taxon>Tunicata</taxon>
        <taxon>Appendicularia</taxon>
        <taxon>Copelata</taxon>
        <taxon>Oikopleuridae</taxon>
        <taxon>Oikopleura</taxon>
    </lineage>
</organism>
<keyword evidence="1" id="KW-1133">Transmembrane helix</keyword>
<dbReference type="OrthoDB" id="10443427at2759"/>
<accession>E4X2U1</accession>
<evidence type="ECO:0000256" key="1">
    <source>
        <dbReference type="SAM" id="Phobius"/>
    </source>
</evidence>